<gene>
    <name evidence="2" type="ORF">BQ8482_20229</name>
</gene>
<dbReference type="RefSeq" id="WP_123148822.1">
    <property type="nucleotide sequence ID" value="NZ_FUIG01000026.1"/>
</dbReference>
<reference evidence="3" key="1">
    <citation type="submission" date="2016-12" db="EMBL/GenBank/DDBJ databases">
        <authorList>
            <person name="Brunel B."/>
        </authorList>
    </citation>
    <scope>NUCLEOTIDE SEQUENCE [LARGE SCALE GENOMIC DNA]</scope>
</reference>
<accession>A0A2P9AKG9</accession>
<keyword evidence="1" id="KW-1133">Transmembrane helix</keyword>
<evidence type="ECO:0000313" key="3">
    <source>
        <dbReference type="Proteomes" id="UP000245698"/>
    </source>
</evidence>
<dbReference type="Proteomes" id="UP000245698">
    <property type="component" value="Unassembled WGS sequence"/>
</dbReference>
<evidence type="ECO:0000256" key="1">
    <source>
        <dbReference type="SAM" id="Phobius"/>
    </source>
</evidence>
<protein>
    <submittedName>
        <fullName evidence="2">Uncharacterized protein</fullName>
    </submittedName>
</protein>
<name>A0A2P9AKG9_9HYPH</name>
<dbReference type="AlphaFoldDB" id="A0A2P9AKG9"/>
<keyword evidence="1" id="KW-0812">Transmembrane</keyword>
<dbReference type="EMBL" id="FUIG01000026">
    <property type="protein sequence ID" value="SJM31614.1"/>
    <property type="molecule type" value="Genomic_DNA"/>
</dbReference>
<evidence type="ECO:0000313" key="2">
    <source>
        <dbReference type="EMBL" id="SJM31614.1"/>
    </source>
</evidence>
<proteinExistence type="predicted"/>
<keyword evidence="3" id="KW-1185">Reference proteome</keyword>
<organism evidence="2 3">
    <name type="scientific">Mesorhizobium delmotii</name>
    <dbReference type="NCBI Taxonomy" id="1631247"/>
    <lineage>
        <taxon>Bacteria</taxon>
        <taxon>Pseudomonadati</taxon>
        <taxon>Pseudomonadota</taxon>
        <taxon>Alphaproteobacteria</taxon>
        <taxon>Hyphomicrobiales</taxon>
        <taxon>Phyllobacteriaceae</taxon>
        <taxon>Mesorhizobium</taxon>
    </lineage>
</organism>
<keyword evidence="1" id="KW-0472">Membrane</keyword>
<sequence>MDGLFIALWKSSGRKPERREDYWLHPPPFGFGRLLAAVAIIGVAACVLDHAATGIGAADTEVAASYGSPQQGR</sequence>
<feature type="transmembrane region" description="Helical" evidence="1">
    <location>
        <begin position="30"/>
        <end position="48"/>
    </location>
</feature>